<dbReference type="Proteomes" id="UP000294380">
    <property type="component" value="Chromosome"/>
</dbReference>
<dbReference type="GO" id="GO:0051082">
    <property type="term" value="F:unfolded protein binding"/>
    <property type="evidence" value="ECO:0007669"/>
    <property type="project" value="TreeGrafter"/>
</dbReference>
<dbReference type="EMBL" id="LR217707">
    <property type="protein sequence ID" value="VFP81044.1"/>
    <property type="molecule type" value="Genomic_DNA"/>
</dbReference>
<evidence type="ECO:0000256" key="1">
    <source>
        <dbReference type="ARBA" id="ARBA00009054"/>
    </source>
</evidence>
<dbReference type="AlphaFoldDB" id="A0A451D5R6"/>
<proteinExistence type="inferred from homology"/>
<keyword evidence="5" id="KW-0175">Coiled coil</keyword>
<dbReference type="PANTHER" id="PTHR21237">
    <property type="entry name" value="GRPE PROTEIN"/>
    <property type="match status" value="1"/>
</dbReference>
<comment type="similarity">
    <text evidence="1 4">Belongs to the GrpE family.</text>
</comment>
<evidence type="ECO:0000256" key="4">
    <source>
        <dbReference type="RuleBase" id="RU004478"/>
    </source>
</evidence>
<evidence type="ECO:0000256" key="5">
    <source>
        <dbReference type="SAM" id="Coils"/>
    </source>
</evidence>
<dbReference type="InterPro" id="IPR000740">
    <property type="entry name" value="GrpE"/>
</dbReference>
<dbReference type="Gene3D" id="3.90.20.20">
    <property type="match status" value="1"/>
</dbReference>
<dbReference type="PRINTS" id="PR00773">
    <property type="entry name" value="GRPEPROTEIN"/>
</dbReference>
<dbReference type="InterPro" id="IPR013805">
    <property type="entry name" value="GrpE_CC"/>
</dbReference>
<dbReference type="GO" id="GO:0000774">
    <property type="term" value="F:adenyl-nucleotide exchange factor activity"/>
    <property type="evidence" value="ECO:0007669"/>
    <property type="project" value="InterPro"/>
</dbReference>
<evidence type="ECO:0000313" key="6">
    <source>
        <dbReference type="EMBL" id="VFP81044.1"/>
    </source>
</evidence>
<reference evidence="6 7" key="1">
    <citation type="submission" date="2019-02" db="EMBL/GenBank/DDBJ databases">
        <authorList>
            <person name="Manzano-Marin A."/>
            <person name="Manzano-Marin A."/>
        </authorList>
    </citation>
    <scope>NUCLEOTIDE SEQUENCE [LARGE SCALE GENOMIC DNA]</scope>
    <source>
        <strain evidence="6 7">BuCikochiana</strain>
    </source>
</reference>
<dbReference type="PANTHER" id="PTHR21237:SF23">
    <property type="entry name" value="GRPE PROTEIN HOMOLOG, MITOCHONDRIAL"/>
    <property type="match status" value="1"/>
</dbReference>
<dbReference type="InterPro" id="IPR009012">
    <property type="entry name" value="GrpE_head"/>
</dbReference>
<dbReference type="GO" id="GO:0042803">
    <property type="term" value="F:protein homodimerization activity"/>
    <property type="evidence" value="ECO:0007669"/>
    <property type="project" value="InterPro"/>
</dbReference>
<dbReference type="GO" id="GO:0051087">
    <property type="term" value="F:protein-folding chaperone binding"/>
    <property type="evidence" value="ECO:0007669"/>
    <property type="project" value="InterPro"/>
</dbReference>
<gene>
    <name evidence="6" type="primary">grpE1</name>
    <name evidence="6" type="ORF">BUCIKOCA2762_125</name>
</gene>
<organism evidence="6 7">
    <name type="scientific">Buchnera aphidicola</name>
    <name type="common">Cinara kochiana kochiana</name>
    <dbReference type="NCBI Taxonomy" id="2518976"/>
    <lineage>
        <taxon>Bacteria</taxon>
        <taxon>Pseudomonadati</taxon>
        <taxon>Pseudomonadota</taxon>
        <taxon>Gammaproteobacteria</taxon>
        <taxon>Enterobacterales</taxon>
        <taxon>Erwiniaceae</taxon>
        <taxon>Buchnera</taxon>
    </lineage>
</organism>
<accession>A0A451D5R6</accession>
<dbReference type="Gene3D" id="2.30.22.10">
    <property type="entry name" value="Head domain of nucleotide exchange factor GrpE"/>
    <property type="match status" value="1"/>
</dbReference>
<dbReference type="SUPFAM" id="SSF58014">
    <property type="entry name" value="Coiled-coil domain of nucleotide exchange factor GrpE"/>
    <property type="match status" value="1"/>
</dbReference>
<dbReference type="SUPFAM" id="SSF51064">
    <property type="entry name" value="Head domain of nucleotide exchange factor GrpE"/>
    <property type="match status" value="1"/>
</dbReference>
<evidence type="ECO:0000313" key="7">
    <source>
        <dbReference type="Proteomes" id="UP000294380"/>
    </source>
</evidence>
<protein>
    <submittedName>
        <fullName evidence="6">Protein GrpE</fullName>
    </submittedName>
</protein>
<dbReference type="GO" id="GO:0006457">
    <property type="term" value="P:protein folding"/>
    <property type="evidence" value="ECO:0007669"/>
    <property type="project" value="InterPro"/>
</dbReference>
<evidence type="ECO:0000256" key="3">
    <source>
        <dbReference type="ARBA" id="ARBA00023186"/>
    </source>
</evidence>
<name>A0A451D5R6_9GAMM</name>
<feature type="coiled-coil region" evidence="5">
    <location>
        <begin position="19"/>
        <end position="46"/>
    </location>
</feature>
<keyword evidence="3" id="KW-0143">Chaperone</keyword>
<sequence length="175" mass="20508">MNQNEKNTLDQISPVDNQKEKIINKINKIKKKIQQLTKEQKNIQLRYYADIDNLIKKNKKEIKFIKNNKFKNFLKSVIPIIDKIDNLAKISINSNSIQKTITEGIQLTFNLSEKNLKTWNIKRINKINIPFDPKIHLLATNQKINDDSNKKIVKTIKENGYVLKKEIIKKAIITI</sequence>
<keyword evidence="2" id="KW-0346">Stress response</keyword>
<evidence type="ECO:0000256" key="2">
    <source>
        <dbReference type="ARBA" id="ARBA00023016"/>
    </source>
</evidence>
<dbReference type="Pfam" id="PF01025">
    <property type="entry name" value="GrpE"/>
    <property type="match status" value="1"/>
</dbReference>